<dbReference type="Proteomes" id="UP000029052">
    <property type="component" value="Unassembled WGS sequence"/>
</dbReference>
<evidence type="ECO:0000313" key="6">
    <source>
        <dbReference type="EMBL" id="KFI68385.1"/>
    </source>
</evidence>
<feature type="binding site" evidence="4">
    <location>
        <position position="132"/>
    </location>
    <ligand>
        <name>NAD(+)</name>
        <dbReference type="ChEBI" id="CHEBI:57540"/>
    </ligand>
</feature>
<feature type="domain" description="Alcohol dehydrogenase iron-type/glycerol dehydrogenase GldA" evidence="5">
    <location>
        <begin position="14"/>
        <end position="137"/>
    </location>
</feature>
<dbReference type="STRING" id="1692.BMAGN_0346"/>
<feature type="binding site" evidence="3">
    <location>
        <position position="172"/>
    </location>
    <ligand>
        <name>glycerol</name>
        <dbReference type="ChEBI" id="CHEBI:17754"/>
    </ligand>
</feature>
<keyword evidence="3" id="KW-0862">Zinc</keyword>
<keyword evidence="4" id="KW-0520">NAD</keyword>
<feature type="binding site" evidence="3">
    <location>
        <position position="257"/>
    </location>
    <ligand>
        <name>glycerol</name>
        <dbReference type="ChEBI" id="CHEBI:17754"/>
    </ligand>
</feature>
<evidence type="ECO:0000256" key="4">
    <source>
        <dbReference type="PIRSR" id="PIRSR000112-3"/>
    </source>
</evidence>
<feature type="binding site" evidence="3">
    <location>
        <position position="274"/>
    </location>
    <ligand>
        <name>glycerol</name>
        <dbReference type="ChEBI" id="CHEBI:17754"/>
    </ligand>
</feature>
<evidence type="ECO:0000313" key="7">
    <source>
        <dbReference type="Proteomes" id="UP000029052"/>
    </source>
</evidence>
<dbReference type="AlphaFoldDB" id="A0A087BBI5"/>
<accession>A0A087BBI5</accession>
<dbReference type="EC" id="1.1.1.6" evidence="6"/>
<dbReference type="InterPro" id="IPR001670">
    <property type="entry name" value="ADH_Fe/GldA"/>
</dbReference>
<dbReference type="eggNOG" id="COG0371">
    <property type="taxonomic scope" value="Bacteria"/>
</dbReference>
<organism evidence="6 7">
    <name type="scientific">Bifidobacterium magnum</name>
    <dbReference type="NCBI Taxonomy" id="1692"/>
    <lineage>
        <taxon>Bacteria</taxon>
        <taxon>Bacillati</taxon>
        <taxon>Actinomycetota</taxon>
        <taxon>Actinomycetes</taxon>
        <taxon>Bifidobacteriales</taxon>
        <taxon>Bifidobacteriaceae</taxon>
        <taxon>Bifidobacterium</taxon>
    </lineage>
</organism>
<dbReference type="InterPro" id="IPR016205">
    <property type="entry name" value="Glycerol_DH"/>
</dbReference>
<gene>
    <name evidence="6" type="ORF">BMAGN_0346</name>
</gene>
<dbReference type="PIRSF" id="PIRSF000112">
    <property type="entry name" value="Glycerol_dehydrogenase"/>
    <property type="match status" value="1"/>
</dbReference>
<evidence type="ECO:0000256" key="1">
    <source>
        <dbReference type="ARBA" id="ARBA00022723"/>
    </source>
</evidence>
<protein>
    <submittedName>
        <fullName evidence="6">Glycerol dehydrogenase</fullName>
        <ecNumber evidence="6">1.1.1.6</ecNumber>
    </submittedName>
</protein>
<dbReference type="RefSeq" id="WP_022860127.1">
    <property type="nucleotide sequence ID" value="NZ_JGZB01000004.1"/>
</dbReference>
<dbReference type="GO" id="GO:0046872">
    <property type="term" value="F:metal ion binding"/>
    <property type="evidence" value="ECO:0007669"/>
    <property type="project" value="UniProtKB-KW"/>
</dbReference>
<proteinExistence type="predicted"/>
<dbReference type="CDD" id="cd08172">
    <property type="entry name" value="GlyDH-like"/>
    <property type="match status" value="1"/>
</dbReference>
<dbReference type="SUPFAM" id="SSF56796">
    <property type="entry name" value="Dehydroquinate synthase-like"/>
    <property type="match status" value="1"/>
</dbReference>
<comment type="caution">
    <text evidence="6">The sequence shown here is derived from an EMBL/GenBank/DDBJ whole genome shotgun (WGS) entry which is preliminary data.</text>
</comment>
<sequence length="359" mass="38628">MATYVQDSDVRPGPNRYVTRPGVAKEVACYVEDYEHPVIFTGVKSAEAFLDYTGAQDFFAPVLRYDGSSSDRNARELAEQAKALGADAIVAIGAGKLADTAKNAAHFLDIDLIIVPTLACACAAYSPFSVNYDDQHRFLNVPLHPRNSTALLVDADLIARAGADKLVGGIGDTLAKWYESEPVFALATDTTVFDRIAYQGAKLSHDLLLEESEPALEAVRKEAYNDPHVRTLVDTIIGVAGTVGGFGGVRARESGAHSVHDGLTRIAGSTQTMHGEKVAYGVLVQLLVEGKADEVASLLPFYDRIGLPHSWKQMGLEFTPDNLQVVADFAAGPQSPFHAAVPDVTAQRVVDAMRQLEQM</sequence>
<dbReference type="Gene3D" id="3.40.50.1970">
    <property type="match status" value="1"/>
</dbReference>
<name>A0A087BBI5_9BIFI</name>
<evidence type="ECO:0000256" key="3">
    <source>
        <dbReference type="PIRSR" id="PIRSR000112-1"/>
    </source>
</evidence>
<comment type="cofactor">
    <cofactor evidence="3">
        <name>Zn(2+)</name>
        <dbReference type="ChEBI" id="CHEBI:29105"/>
    </cofactor>
    <text evidence="3">Binds 1 zinc ion per subunit.</text>
</comment>
<dbReference type="EMBL" id="JGZB01000004">
    <property type="protein sequence ID" value="KFI68385.1"/>
    <property type="molecule type" value="Genomic_DNA"/>
</dbReference>
<dbReference type="GO" id="GO:0008888">
    <property type="term" value="F:glycerol dehydrogenase (NAD+) activity"/>
    <property type="evidence" value="ECO:0007669"/>
    <property type="project" value="UniProtKB-EC"/>
</dbReference>
<evidence type="ECO:0000259" key="5">
    <source>
        <dbReference type="Pfam" id="PF00465"/>
    </source>
</evidence>
<dbReference type="PANTHER" id="PTHR43616:SF3">
    <property type="entry name" value="HYDROXYCARBOXYLATE DEHYDROGENASE A"/>
    <property type="match status" value="1"/>
</dbReference>
<dbReference type="Pfam" id="PF00465">
    <property type="entry name" value="Fe-ADH"/>
    <property type="match status" value="1"/>
</dbReference>
<feature type="binding site" evidence="4">
    <location>
        <begin position="95"/>
        <end position="99"/>
    </location>
    <ligand>
        <name>NAD(+)</name>
        <dbReference type="ChEBI" id="CHEBI:57540"/>
    </ligand>
</feature>
<dbReference type="Gene3D" id="1.20.1090.10">
    <property type="entry name" value="Dehydroquinate synthase-like - alpha domain"/>
    <property type="match status" value="1"/>
</dbReference>
<evidence type="ECO:0000256" key="2">
    <source>
        <dbReference type="ARBA" id="ARBA00023002"/>
    </source>
</evidence>
<dbReference type="PANTHER" id="PTHR43616">
    <property type="entry name" value="GLYCEROL DEHYDROGENASE"/>
    <property type="match status" value="1"/>
</dbReference>
<keyword evidence="1 3" id="KW-0479">Metal-binding</keyword>
<keyword evidence="2 6" id="KW-0560">Oxidoreductase</keyword>
<feature type="binding site" evidence="4">
    <location>
        <position position="126"/>
    </location>
    <ligand>
        <name>NAD(+)</name>
        <dbReference type="ChEBI" id="CHEBI:57540"/>
    </ligand>
</feature>
<reference evidence="6 7" key="1">
    <citation type="submission" date="2014-03" db="EMBL/GenBank/DDBJ databases">
        <title>Genomics of Bifidobacteria.</title>
        <authorList>
            <person name="Ventura M."/>
            <person name="Milani C."/>
            <person name="Lugli G.A."/>
        </authorList>
    </citation>
    <scope>NUCLEOTIDE SEQUENCE [LARGE SCALE GENOMIC DNA]</scope>
    <source>
        <strain evidence="6 7">LMG 11591</strain>
    </source>
</reference>
<keyword evidence="7" id="KW-1185">Reference proteome</keyword>